<name>A0A8T2SA55_CERRI</name>
<dbReference type="EMBL" id="CM035426">
    <property type="protein sequence ID" value="KAH7315428.1"/>
    <property type="molecule type" value="Genomic_DNA"/>
</dbReference>
<gene>
    <name evidence="1" type="ORF">KP509_21G049000</name>
</gene>
<dbReference type="AlphaFoldDB" id="A0A8T2SA55"/>
<evidence type="ECO:0000313" key="2">
    <source>
        <dbReference type="Proteomes" id="UP000825935"/>
    </source>
</evidence>
<protein>
    <submittedName>
        <fullName evidence="1">Uncharacterized protein</fullName>
    </submittedName>
</protein>
<keyword evidence="2" id="KW-1185">Reference proteome</keyword>
<reference evidence="1" key="1">
    <citation type="submission" date="2021-08" db="EMBL/GenBank/DDBJ databases">
        <title>WGS assembly of Ceratopteris richardii.</title>
        <authorList>
            <person name="Marchant D.B."/>
            <person name="Chen G."/>
            <person name="Jenkins J."/>
            <person name="Shu S."/>
            <person name="Leebens-Mack J."/>
            <person name="Grimwood J."/>
            <person name="Schmutz J."/>
            <person name="Soltis P."/>
            <person name="Soltis D."/>
            <person name="Chen Z.-H."/>
        </authorList>
    </citation>
    <scope>NUCLEOTIDE SEQUENCE</scope>
    <source>
        <strain evidence="1">Whitten #5841</strain>
        <tissue evidence="1">Leaf</tissue>
    </source>
</reference>
<comment type="caution">
    <text evidence="1">The sequence shown here is derived from an EMBL/GenBank/DDBJ whole genome shotgun (WGS) entry which is preliminary data.</text>
</comment>
<organism evidence="1 2">
    <name type="scientific">Ceratopteris richardii</name>
    <name type="common">Triangle waterfern</name>
    <dbReference type="NCBI Taxonomy" id="49495"/>
    <lineage>
        <taxon>Eukaryota</taxon>
        <taxon>Viridiplantae</taxon>
        <taxon>Streptophyta</taxon>
        <taxon>Embryophyta</taxon>
        <taxon>Tracheophyta</taxon>
        <taxon>Polypodiopsida</taxon>
        <taxon>Polypodiidae</taxon>
        <taxon>Polypodiales</taxon>
        <taxon>Pteridineae</taxon>
        <taxon>Pteridaceae</taxon>
        <taxon>Parkerioideae</taxon>
        <taxon>Ceratopteris</taxon>
    </lineage>
</organism>
<proteinExistence type="predicted"/>
<accession>A0A8T2SA55</accession>
<dbReference type="Proteomes" id="UP000825935">
    <property type="component" value="Chromosome 21"/>
</dbReference>
<evidence type="ECO:0000313" key="1">
    <source>
        <dbReference type="EMBL" id="KAH7315428.1"/>
    </source>
</evidence>
<sequence length="45" mass="5365">MVVLVLFLCKVSLWNVSDFIWLSRDALRYHLDVRIPFHMNGAFIE</sequence>